<sequence>MMNPDEEMDLFALHWIYVPQVQKHLQTFKEAWNHHKMRTEGNQTPMQLWLSQPREGNEDDPTRVDNDYGIDWTGSHNPYSENVTVPQTQLPHRLTEADVAMLPNPDIPLSAALHGYCKYSKRNYRAKLEHTII</sequence>
<dbReference type="Pfam" id="PF24764">
    <property type="entry name" value="rva_4"/>
    <property type="match status" value="1"/>
</dbReference>
<dbReference type="AlphaFoldDB" id="A0A9Q1FXM5"/>
<evidence type="ECO:0000259" key="2">
    <source>
        <dbReference type="Pfam" id="PF24764"/>
    </source>
</evidence>
<accession>A0A9Q1FXM5</accession>
<comment type="caution">
    <text evidence="3">The sequence shown here is derived from an EMBL/GenBank/DDBJ whole genome shotgun (WGS) entry which is preliminary data.</text>
</comment>
<gene>
    <name evidence="3" type="ORF">SKAU_G00091610</name>
</gene>
<evidence type="ECO:0000256" key="1">
    <source>
        <dbReference type="SAM" id="MobiDB-lite"/>
    </source>
</evidence>
<evidence type="ECO:0000313" key="3">
    <source>
        <dbReference type="EMBL" id="KAJ8369133.1"/>
    </source>
</evidence>
<protein>
    <recommendedName>
        <fullName evidence="2">Integrase core domain-containing protein</fullName>
    </recommendedName>
</protein>
<dbReference type="Proteomes" id="UP001152622">
    <property type="component" value="Chromosome 3"/>
</dbReference>
<feature type="domain" description="Integrase core" evidence="2">
    <location>
        <begin position="2"/>
        <end position="52"/>
    </location>
</feature>
<proteinExistence type="predicted"/>
<feature type="region of interest" description="Disordered" evidence="1">
    <location>
        <begin position="52"/>
        <end position="82"/>
    </location>
</feature>
<dbReference type="EMBL" id="JAINUF010000003">
    <property type="protein sequence ID" value="KAJ8369133.1"/>
    <property type="molecule type" value="Genomic_DNA"/>
</dbReference>
<dbReference type="InterPro" id="IPR058913">
    <property type="entry name" value="Integrase_dom_put"/>
</dbReference>
<evidence type="ECO:0000313" key="4">
    <source>
        <dbReference type="Proteomes" id="UP001152622"/>
    </source>
</evidence>
<organism evidence="3 4">
    <name type="scientific">Synaphobranchus kaupii</name>
    <name type="common">Kaup's arrowtooth eel</name>
    <dbReference type="NCBI Taxonomy" id="118154"/>
    <lineage>
        <taxon>Eukaryota</taxon>
        <taxon>Metazoa</taxon>
        <taxon>Chordata</taxon>
        <taxon>Craniata</taxon>
        <taxon>Vertebrata</taxon>
        <taxon>Euteleostomi</taxon>
        <taxon>Actinopterygii</taxon>
        <taxon>Neopterygii</taxon>
        <taxon>Teleostei</taxon>
        <taxon>Anguilliformes</taxon>
        <taxon>Synaphobranchidae</taxon>
        <taxon>Synaphobranchus</taxon>
    </lineage>
</organism>
<name>A0A9Q1FXM5_SYNKA</name>
<keyword evidence="4" id="KW-1185">Reference proteome</keyword>
<dbReference type="OrthoDB" id="2686689at2759"/>
<reference evidence="3" key="1">
    <citation type="journal article" date="2023" name="Science">
        <title>Genome structures resolve the early diversification of teleost fishes.</title>
        <authorList>
            <person name="Parey E."/>
            <person name="Louis A."/>
            <person name="Montfort J."/>
            <person name="Bouchez O."/>
            <person name="Roques C."/>
            <person name="Iampietro C."/>
            <person name="Lluch J."/>
            <person name="Castinel A."/>
            <person name="Donnadieu C."/>
            <person name="Desvignes T."/>
            <person name="Floi Bucao C."/>
            <person name="Jouanno E."/>
            <person name="Wen M."/>
            <person name="Mejri S."/>
            <person name="Dirks R."/>
            <person name="Jansen H."/>
            <person name="Henkel C."/>
            <person name="Chen W.J."/>
            <person name="Zahm M."/>
            <person name="Cabau C."/>
            <person name="Klopp C."/>
            <person name="Thompson A.W."/>
            <person name="Robinson-Rechavi M."/>
            <person name="Braasch I."/>
            <person name="Lecointre G."/>
            <person name="Bobe J."/>
            <person name="Postlethwait J.H."/>
            <person name="Berthelot C."/>
            <person name="Roest Crollius H."/>
            <person name="Guiguen Y."/>
        </authorList>
    </citation>
    <scope>NUCLEOTIDE SEQUENCE</scope>
    <source>
        <strain evidence="3">WJC10195</strain>
    </source>
</reference>